<evidence type="ECO:0000313" key="2">
    <source>
        <dbReference type="Proteomes" id="UP000002215"/>
    </source>
</evidence>
<dbReference type="Pfam" id="PF14124">
    <property type="entry name" value="DUF4291"/>
    <property type="match status" value="1"/>
</dbReference>
<evidence type="ECO:0000313" key="1">
    <source>
        <dbReference type="EMBL" id="ACU60459.1"/>
    </source>
</evidence>
<dbReference type="AlphaFoldDB" id="A0A979G439"/>
<dbReference type="OrthoDB" id="65842at2"/>
<name>A0A979G439_CHIPD</name>
<accession>A0A979G439</accession>
<dbReference type="PANTHER" id="PTHR38567">
    <property type="entry name" value="DUF4291 DOMAIN-CONTAINING PROTEIN"/>
    <property type="match status" value="1"/>
</dbReference>
<reference evidence="1 2" key="2">
    <citation type="journal article" date="2010" name="Stand. Genomic Sci.">
        <title>Complete genome sequence of Chitinophaga pinensis type strain (UQM 2034).</title>
        <authorList>
            <person name="Glavina Del Rio T."/>
            <person name="Abt B."/>
            <person name="Spring S."/>
            <person name="Lapidus A."/>
            <person name="Nolan M."/>
            <person name="Tice H."/>
            <person name="Copeland A."/>
            <person name="Cheng J.F."/>
            <person name="Chen F."/>
            <person name="Bruce D."/>
            <person name="Goodwin L."/>
            <person name="Pitluck S."/>
            <person name="Ivanova N."/>
            <person name="Mavromatis K."/>
            <person name="Mikhailova N."/>
            <person name="Pati A."/>
            <person name="Chen A."/>
            <person name="Palaniappan K."/>
            <person name="Land M."/>
            <person name="Hauser L."/>
            <person name="Chang Y.J."/>
            <person name="Jeffries C.D."/>
            <person name="Chain P."/>
            <person name="Saunders E."/>
            <person name="Detter J.C."/>
            <person name="Brettin T."/>
            <person name="Rohde M."/>
            <person name="Goker M."/>
            <person name="Bristow J."/>
            <person name="Eisen J.A."/>
            <person name="Markowitz V."/>
            <person name="Hugenholtz P."/>
            <person name="Kyrpides N.C."/>
            <person name="Klenk H.P."/>
            <person name="Lucas S."/>
        </authorList>
    </citation>
    <scope>NUCLEOTIDE SEQUENCE [LARGE SCALE GENOMIC DNA]</scope>
    <source>
        <strain evidence="2">ATCC 43595 / DSM 2588 / LMG 13176 / NBRC 15968 / NCIMB 11800 / UQM 2034</strain>
    </source>
</reference>
<dbReference type="RefSeq" id="WP_012790635.1">
    <property type="nucleotide sequence ID" value="NC_013132.1"/>
</dbReference>
<sequence>MKEKTIRALYDEESITVYQAYNGLIAKRAVEAQTFTTPPFRRDRMTWIKPSFCWMMYRSGWATKEDQEYILAIKIKRSGFEWALQNAVLSKFDHKIHSTTNEWNRLLKASPVRVQWDPERDIYLQPTDQRALQIGISGTAVDQYISEWIIGIEDITAYSQHIGQLVKVRKIEEAMALLPQERPYPLPV</sequence>
<protein>
    <recommendedName>
        <fullName evidence="3">DUF4291 domain-containing protein</fullName>
    </recommendedName>
</protein>
<dbReference type="InterPro" id="IPR025633">
    <property type="entry name" value="DUF4291"/>
</dbReference>
<dbReference type="KEGG" id="cpi:Cpin_2983"/>
<reference evidence="2" key="1">
    <citation type="submission" date="2009-08" db="EMBL/GenBank/DDBJ databases">
        <title>The complete genome of Chitinophaga pinensis DSM 2588.</title>
        <authorList>
            <consortium name="US DOE Joint Genome Institute (JGI-PGF)"/>
            <person name="Lucas S."/>
            <person name="Copeland A."/>
            <person name="Lapidus A."/>
            <person name="Glavina del Rio T."/>
            <person name="Dalin E."/>
            <person name="Tice H."/>
            <person name="Bruce D."/>
            <person name="Goodwin L."/>
            <person name="Pitluck S."/>
            <person name="Kyrpides N."/>
            <person name="Mavromatis K."/>
            <person name="Ivanova N."/>
            <person name="Mikhailova N."/>
            <person name="Sims D."/>
            <person name="Meinche L."/>
            <person name="Brettin T."/>
            <person name="Detter J.C."/>
            <person name="Han C."/>
            <person name="Larimer F."/>
            <person name="Land M."/>
            <person name="Hauser L."/>
            <person name="Markowitz V."/>
            <person name="Cheng J.-F."/>
            <person name="Hugenholtz P."/>
            <person name="Woyke T."/>
            <person name="Wu D."/>
            <person name="Spring S."/>
            <person name="Klenk H.-P."/>
            <person name="Eisen J.A."/>
        </authorList>
    </citation>
    <scope>NUCLEOTIDE SEQUENCE [LARGE SCALE GENOMIC DNA]</scope>
    <source>
        <strain evidence="2">ATCC 43595 / DSM 2588 / LMG 13176 / NBRC 15968 / NCIMB 11800 / UQM 2034</strain>
    </source>
</reference>
<dbReference type="Proteomes" id="UP000002215">
    <property type="component" value="Chromosome"/>
</dbReference>
<proteinExistence type="predicted"/>
<dbReference type="PANTHER" id="PTHR38567:SF1">
    <property type="entry name" value="DUF4291 DOMAIN-CONTAINING PROTEIN"/>
    <property type="match status" value="1"/>
</dbReference>
<evidence type="ECO:0008006" key="3">
    <source>
        <dbReference type="Google" id="ProtNLM"/>
    </source>
</evidence>
<organism evidence="1 2">
    <name type="scientific">Chitinophaga pinensis (strain ATCC 43595 / DSM 2588 / LMG 13176 / NBRC 15968 / NCIMB 11800 / UQM 2034)</name>
    <dbReference type="NCBI Taxonomy" id="485918"/>
    <lineage>
        <taxon>Bacteria</taxon>
        <taxon>Pseudomonadati</taxon>
        <taxon>Bacteroidota</taxon>
        <taxon>Chitinophagia</taxon>
        <taxon>Chitinophagales</taxon>
        <taxon>Chitinophagaceae</taxon>
        <taxon>Chitinophaga</taxon>
    </lineage>
</organism>
<gene>
    <name evidence="1" type="ordered locus">Cpin_2983</name>
</gene>
<dbReference type="EMBL" id="CP001699">
    <property type="protein sequence ID" value="ACU60459.1"/>
    <property type="molecule type" value="Genomic_DNA"/>
</dbReference>